<name>A0ABW2Q7S3_9MICO</name>
<reference evidence="3" key="1">
    <citation type="journal article" date="2019" name="Int. J. Syst. Evol. Microbiol.">
        <title>The Global Catalogue of Microorganisms (GCM) 10K type strain sequencing project: providing services to taxonomists for standard genome sequencing and annotation.</title>
        <authorList>
            <consortium name="The Broad Institute Genomics Platform"/>
            <consortium name="The Broad Institute Genome Sequencing Center for Infectious Disease"/>
            <person name="Wu L."/>
            <person name="Ma J."/>
        </authorList>
    </citation>
    <scope>NUCLEOTIDE SEQUENCE [LARGE SCALE GENOMIC DNA]</scope>
    <source>
        <strain evidence="3">JCM 1490</strain>
    </source>
</reference>
<dbReference type="Pfam" id="PF12900">
    <property type="entry name" value="Pyridox_ox_2"/>
    <property type="match status" value="1"/>
</dbReference>
<dbReference type="RefSeq" id="WP_382394119.1">
    <property type="nucleotide sequence ID" value="NZ_JBHTCQ010000002.1"/>
</dbReference>
<evidence type="ECO:0000313" key="2">
    <source>
        <dbReference type="EMBL" id="MFC7405566.1"/>
    </source>
</evidence>
<evidence type="ECO:0000256" key="1">
    <source>
        <dbReference type="ARBA" id="ARBA00023002"/>
    </source>
</evidence>
<proteinExistence type="predicted"/>
<dbReference type="Proteomes" id="UP001596455">
    <property type="component" value="Unassembled WGS sequence"/>
</dbReference>
<dbReference type="Gene3D" id="2.30.110.10">
    <property type="entry name" value="Electron Transport, Fmn-binding Protein, Chain A"/>
    <property type="match status" value="1"/>
</dbReference>
<dbReference type="PANTHER" id="PTHR35176:SF6">
    <property type="entry name" value="HEME OXYGENASE HI_0854-RELATED"/>
    <property type="match status" value="1"/>
</dbReference>
<evidence type="ECO:0000313" key="3">
    <source>
        <dbReference type="Proteomes" id="UP001596455"/>
    </source>
</evidence>
<organism evidence="2 3">
    <name type="scientific">Georgenia alba</name>
    <dbReference type="NCBI Taxonomy" id="2233858"/>
    <lineage>
        <taxon>Bacteria</taxon>
        <taxon>Bacillati</taxon>
        <taxon>Actinomycetota</taxon>
        <taxon>Actinomycetes</taxon>
        <taxon>Micrococcales</taxon>
        <taxon>Bogoriellaceae</taxon>
        <taxon>Georgenia</taxon>
    </lineage>
</organism>
<sequence>MALSKEEREQFLAERRVGALSVAGEPGRGPVSVPIWYHYTPGGTLWILTEAESRKVRLIREAGRFTMLSSRMKPTIRYVSAEGPLIRIEPGTEEDLRTMTYHYLGGEAAEQYMEFARTQLGQEVVVEMRPERWLSADLG</sequence>
<comment type="caution">
    <text evidence="2">The sequence shown here is derived from an EMBL/GenBank/DDBJ whole genome shotgun (WGS) entry which is preliminary data.</text>
</comment>
<dbReference type="EMBL" id="JBHTCQ010000002">
    <property type="protein sequence ID" value="MFC7405566.1"/>
    <property type="molecule type" value="Genomic_DNA"/>
</dbReference>
<protein>
    <submittedName>
        <fullName evidence="2">Pyridoxamine 5'-phosphate oxidase family protein</fullName>
    </submittedName>
</protein>
<dbReference type="InterPro" id="IPR012349">
    <property type="entry name" value="Split_barrel_FMN-bd"/>
</dbReference>
<dbReference type="SUPFAM" id="SSF50475">
    <property type="entry name" value="FMN-binding split barrel"/>
    <property type="match status" value="1"/>
</dbReference>
<keyword evidence="1" id="KW-0560">Oxidoreductase</keyword>
<keyword evidence="3" id="KW-1185">Reference proteome</keyword>
<dbReference type="PANTHER" id="PTHR35176">
    <property type="entry name" value="HEME OXYGENASE HI_0854-RELATED"/>
    <property type="match status" value="1"/>
</dbReference>
<dbReference type="InterPro" id="IPR024747">
    <property type="entry name" value="Pyridox_Oxase-rel"/>
</dbReference>
<gene>
    <name evidence="2" type="ORF">ACFQQL_10645</name>
</gene>
<dbReference type="InterPro" id="IPR052019">
    <property type="entry name" value="F420H2_bilvrd_red/Heme_oxyg"/>
</dbReference>
<accession>A0ABW2Q7S3</accession>